<name>A0ABW5Q7K5_9BACI</name>
<dbReference type="RefSeq" id="WP_377327225.1">
    <property type="nucleotide sequence ID" value="NZ_JBHUMZ010000010.1"/>
</dbReference>
<organism evidence="1 2">
    <name type="scientific">Piscibacillus salipiscarius</name>
    <dbReference type="NCBI Taxonomy" id="299480"/>
    <lineage>
        <taxon>Bacteria</taxon>
        <taxon>Bacillati</taxon>
        <taxon>Bacillota</taxon>
        <taxon>Bacilli</taxon>
        <taxon>Bacillales</taxon>
        <taxon>Bacillaceae</taxon>
        <taxon>Piscibacillus</taxon>
    </lineage>
</organism>
<sequence>MSSFTLEEKIERELACIEYLQSRVRIAVQYNDHKDVIGFIDALKISLDSLKKLQHEQAYQENLKKFANDMQAKGFNVHHLIWHTDTKK</sequence>
<gene>
    <name evidence="1" type="ORF">ACFSW4_02390</name>
</gene>
<evidence type="ECO:0000313" key="1">
    <source>
        <dbReference type="EMBL" id="MFD2637721.1"/>
    </source>
</evidence>
<dbReference type="EMBL" id="JBHUMZ010000010">
    <property type="protein sequence ID" value="MFD2637721.1"/>
    <property type="molecule type" value="Genomic_DNA"/>
</dbReference>
<keyword evidence="2" id="KW-1185">Reference proteome</keyword>
<accession>A0ABW5Q7K5</accession>
<protein>
    <submittedName>
        <fullName evidence="1">Uncharacterized protein</fullName>
    </submittedName>
</protein>
<comment type="caution">
    <text evidence="1">The sequence shown here is derived from an EMBL/GenBank/DDBJ whole genome shotgun (WGS) entry which is preliminary data.</text>
</comment>
<dbReference type="Proteomes" id="UP001597452">
    <property type="component" value="Unassembled WGS sequence"/>
</dbReference>
<evidence type="ECO:0000313" key="2">
    <source>
        <dbReference type="Proteomes" id="UP001597452"/>
    </source>
</evidence>
<proteinExistence type="predicted"/>
<reference evidence="2" key="1">
    <citation type="journal article" date="2019" name="Int. J. Syst. Evol. Microbiol.">
        <title>The Global Catalogue of Microorganisms (GCM) 10K type strain sequencing project: providing services to taxonomists for standard genome sequencing and annotation.</title>
        <authorList>
            <consortium name="The Broad Institute Genomics Platform"/>
            <consortium name="The Broad Institute Genome Sequencing Center for Infectious Disease"/>
            <person name="Wu L."/>
            <person name="Ma J."/>
        </authorList>
    </citation>
    <scope>NUCLEOTIDE SEQUENCE [LARGE SCALE GENOMIC DNA]</scope>
    <source>
        <strain evidence="2">TISTR 1571</strain>
    </source>
</reference>